<organism evidence="2 3">
    <name type="scientific">Quercus rubra</name>
    <name type="common">Northern red oak</name>
    <name type="synonym">Quercus borealis</name>
    <dbReference type="NCBI Taxonomy" id="3512"/>
    <lineage>
        <taxon>Eukaryota</taxon>
        <taxon>Viridiplantae</taxon>
        <taxon>Streptophyta</taxon>
        <taxon>Embryophyta</taxon>
        <taxon>Tracheophyta</taxon>
        <taxon>Spermatophyta</taxon>
        <taxon>Magnoliopsida</taxon>
        <taxon>eudicotyledons</taxon>
        <taxon>Gunneridae</taxon>
        <taxon>Pentapetalae</taxon>
        <taxon>rosids</taxon>
        <taxon>fabids</taxon>
        <taxon>Fagales</taxon>
        <taxon>Fagaceae</taxon>
        <taxon>Quercus</taxon>
    </lineage>
</organism>
<evidence type="ECO:0000256" key="1">
    <source>
        <dbReference type="SAM" id="Phobius"/>
    </source>
</evidence>
<reference evidence="2 3" key="1">
    <citation type="journal article" date="2023" name="G3 (Bethesda)">
        <title>A haplotype-resolved chromosome-scale genome for Quercus rubra L. provides insights into the genetics of adaptive traits for red oak species.</title>
        <authorList>
            <person name="Kapoor B."/>
            <person name="Jenkins J."/>
            <person name="Schmutz J."/>
            <person name="Zhebentyayeva T."/>
            <person name="Kuelheim C."/>
            <person name="Coggeshall M."/>
            <person name="Heim C."/>
            <person name="Lasky J.R."/>
            <person name="Leites L."/>
            <person name="Islam-Faridi N."/>
            <person name="Romero-Severson J."/>
            <person name="DeLeo V.L."/>
            <person name="Lucas S.M."/>
            <person name="Lazic D."/>
            <person name="Gailing O."/>
            <person name="Carlson J."/>
            <person name="Staton M."/>
        </authorList>
    </citation>
    <scope>NUCLEOTIDE SEQUENCE [LARGE SCALE GENOMIC DNA]</scope>
    <source>
        <strain evidence="2">Pseudo-F2</strain>
    </source>
</reference>
<evidence type="ECO:0000313" key="2">
    <source>
        <dbReference type="EMBL" id="KAK4576821.1"/>
    </source>
</evidence>
<dbReference type="Proteomes" id="UP001324115">
    <property type="component" value="Unassembled WGS sequence"/>
</dbReference>
<protein>
    <submittedName>
        <fullName evidence="2">Uncharacterized protein</fullName>
    </submittedName>
</protein>
<proteinExistence type="predicted"/>
<accession>A0AAN7EQ73</accession>
<keyword evidence="3" id="KW-1185">Reference proteome</keyword>
<feature type="transmembrane region" description="Helical" evidence="1">
    <location>
        <begin position="7"/>
        <end position="29"/>
    </location>
</feature>
<sequence length="54" mass="5948">MVAFRNLALLYLNSFLPGCLLCHIITSILSRRFGPLQTLIPSESSNVLLLSLST</sequence>
<dbReference type="EMBL" id="JAXUIC010000008">
    <property type="protein sequence ID" value="KAK4576821.1"/>
    <property type="molecule type" value="Genomic_DNA"/>
</dbReference>
<dbReference type="AlphaFoldDB" id="A0AAN7EQ73"/>
<keyword evidence="1" id="KW-0812">Transmembrane</keyword>
<keyword evidence="1" id="KW-0472">Membrane</keyword>
<name>A0AAN7EQ73_QUERU</name>
<comment type="caution">
    <text evidence="2">The sequence shown here is derived from an EMBL/GenBank/DDBJ whole genome shotgun (WGS) entry which is preliminary data.</text>
</comment>
<gene>
    <name evidence="2" type="ORF">RGQ29_027382</name>
</gene>
<evidence type="ECO:0000313" key="3">
    <source>
        <dbReference type="Proteomes" id="UP001324115"/>
    </source>
</evidence>
<keyword evidence="1" id="KW-1133">Transmembrane helix</keyword>